<proteinExistence type="predicted"/>
<dbReference type="AlphaFoldDB" id="A0A0H1BN61"/>
<dbReference type="Proteomes" id="UP000053573">
    <property type="component" value="Unassembled WGS sequence"/>
</dbReference>
<keyword evidence="3" id="KW-1185">Reference proteome</keyword>
<dbReference type="EMBL" id="LDEV01001968">
    <property type="protein sequence ID" value="KLJ10606.1"/>
    <property type="molecule type" value="Genomic_DNA"/>
</dbReference>
<feature type="region of interest" description="Disordered" evidence="1">
    <location>
        <begin position="1"/>
        <end position="67"/>
    </location>
</feature>
<reference evidence="3" key="1">
    <citation type="journal article" date="2015" name="PLoS Genet.">
        <title>The dynamic genome and transcriptome of the human fungal pathogen Blastomyces and close relative Emmonsia.</title>
        <authorList>
            <person name="Munoz J.F."/>
            <person name="Gauthier G.M."/>
            <person name="Desjardins C.A."/>
            <person name="Gallo J.E."/>
            <person name="Holder J."/>
            <person name="Sullivan T.D."/>
            <person name="Marty A.J."/>
            <person name="Carmen J.C."/>
            <person name="Chen Z."/>
            <person name="Ding L."/>
            <person name="Gujja S."/>
            <person name="Magrini V."/>
            <person name="Misas E."/>
            <person name="Mitreva M."/>
            <person name="Priest M."/>
            <person name="Saif S."/>
            <person name="Whiston E.A."/>
            <person name="Young S."/>
            <person name="Zeng Q."/>
            <person name="Goldman W.E."/>
            <person name="Mardis E.R."/>
            <person name="Taylor J.W."/>
            <person name="McEwen J.G."/>
            <person name="Clay O.K."/>
            <person name="Klein B.S."/>
            <person name="Cuomo C.A."/>
        </authorList>
    </citation>
    <scope>NUCLEOTIDE SEQUENCE [LARGE SCALE GENOMIC DNA]</scope>
    <source>
        <strain evidence="3">UAMH 139</strain>
    </source>
</reference>
<evidence type="ECO:0000313" key="3">
    <source>
        <dbReference type="Proteomes" id="UP000053573"/>
    </source>
</evidence>
<evidence type="ECO:0000256" key="1">
    <source>
        <dbReference type="SAM" id="MobiDB-lite"/>
    </source>
</evidence>
<comment type="caution">
    <text evidence="2">The sequence shown here is derived from an EMBL/GenBank/DDBJ whole genome shotgun (WGS) entry which is preliminary data.</text>
</comment>
<protein>
    <submittedName>
        <fullName evidence="2">Uncharacterized protein</fullName>
    </submittedName>
</protein>
<feature type="compositionally biased region" description="Low complexity" evidence="1">
    <location>
        <begin position="1"/>
        <end position="12"/>
    </location>
</feature>
<gene>
    <name evidence="2" type="ORF">EMPG_09870</name>
</gene>
<sequence length="67" mass="7513">MTRMKTTTTTMTCPLIPIIPPNRALKPQRYPMPTGKLHPPLPNRAICHNSPVRRGKLSRPSRRASGI</sequence>
<organism evidence="2 3">
    <name type="scientific">Blastomyces silverae</name>
    <dbReference type="NCBI Taxonomy" id="2060906"/>
    <lineage>
        <taxon>Eukaryota</taxon>
        <taxon>Fungi</taxon>
        <taxon>Dikarya</taxon>
        <taxon>Ascomycota</taxon>
        <taxon>Pezizomycotina</taxon>
        <taxon>Eurotiomycetes</taxon>
        <taxon>Eurotiomycetidae</taxon>
        <taxon>Onygenales</taxon>
        <taxon>Ajellomycetaceae</taxon>
        <taxon>Blastomyces</taxon>
    </lineage>
</organism>
<feature type="compositionally biased region" description="Basic residues" evidence="1">
    <location>
        <begin position="51"/>
        <end position="67"/>
    </location>
</feature>
<evidence type="ECO:0000313" key="2">
    <source>
        <dbReference type="EMBL" id="KLJ10606.1"/>
    </source>
</evidence>
<accession>A0A0H1BN61</accession>
<name>A0A0H1BN61_9EURO</name>